<keyword evidence="2" id="KW-1185">Reference proteome</keyword>
<dbReference type="OrthoDB" id="3181259at2759"/>
<accession>A0A9P5TCA5</accession>
<protein>
    <recommendedName>
        <fullName evidence="3">F-box domain-containing protein</fullName>
    </recommendedName>
</protein>
<proteinExistence type="predicted"/>
<evidence type="ECO:0000313" key="1">
    <source>
        <dbReference type="EMBL" id="KAF8483982.1"/>
    </source>
</evidence>
<organism evidence="1 2">
    <name type="scientific">Russula ochroleuca</name>
    <dbReference type="NCBI Taxonomy" id="152965"/>
    <lineage>
        <taxon>Eukaryota</taxon>
        <taxon>Fungi</taxon>
        <taxon>Dikarya</taxon>
        <taxon>Basidiomycota</taxon>
        <taxon>Agaricomycotina</taxon>
        <taxon>Agaricomycetes</taxon>
        <taxon>Russulales</taxon>
        <taxon>Russulaceae</taxon>
        <taxon>Russula</taxon>
    </lineage>
</organism>
<reference evidence="1" key="1">
    <citation type="submission" date="2019-10" db="EMBL/GenBank/DDBJ databases">
        <authorList>
            <consortium name="DOE Joint Genome Institute"/>
            <person name="Kuo A."/>
            <person name="Miyauchi S."/>
            <person name="Kiss E."/>
            <person name="Drula E."/>
            <person name="Kohler A."/>
            <person name="Sanchez-Garcia M."/>
            <person name="Andreopoulos B."/>
            <person name="Barry K.W."/>
            <person name="Bonito G."/>
            <person name="Buee M."/>
            <person name="Carver A."/>
            <person name="Chen C."/>
            <person name="Cichocki N."/>
            <person name="Clum A."/>
            <person name="Culley D."/>
            <person name="Crous P.W."/>
            <person name="Fauchery L."/>
            <person name="Girlanda M."/>
            <person name="Hayes R."/>
            <person name="Keri Z."/>
            <person name="LaButti K."/>
            <person name="Lipzen A."/>
            <person name="Lombard V."/>
            <person name="Magnuson J."/>
            <person name="Maillard F."/>
            <person name="Morin E."/>
            <person name="Murat C."/>
            <person name="Nolan M."/>
            <person name="Ohm R."/>
            <person name="Pangilinan J."/>
            <person name="Pereira M."/>
            <person name="Perotto S."/>
            <person name="Peter M."/>
            <person name="Riley R."/>
            <person name="Sitrit Y."/>
            <person name="Stielow B."/>
            <person name="Szollosi G."/>
            <person name="Zifcakova L."/>
            <person name="Stursova M."/>
            <person name="Spatafora J.W."/>
            <person name="Tedersoo L."/>
            <person name="Vaario L.-M."/>
            <person name="Yamada A."/>
            <person name="Yan M."/>
            <person name="Wang P."/>
            <person name="Xu J."/>
            <person name="Bruns T."/>
            <person name="Baldrian P."/>
            <person name="Vilgalys R."/>
            <person name="Henrissat B."/>
            <person name="Grigoriev I.V."/>
            <person name="Hibbett D."/>
            <person name="Nagy L.G."/>
            <person name="Martin F.M."/>
        </authorList>
    </citation>
    <scope>NUCLEOTIDE SEQUENCE</scope>
    <source>
        <strain evidence="1">Prilba</strain>
    </source>
</reference>
<dbReference type="AlphaFoldDB" id="A0A9P5TCA5"/>
<sequence>MSSLPYFKENSLPGLRKQLTKVSNSLAQERLDHPVSPPTTTTPSSFLTYPWSSIRSKGSLMINLVKDHGCRLTRNELIEQGRRLQGPIDILPDDVLLDIFDFIQSEAQPTLGEFKEINAWFTLVHVCRRWRNVVFTSTRRLHLLLVCTDRTPVTKELDIWPALPIVISQTAPEMAGVHNIIAALNHNDRVYGISLHRVSNLVLENILAAMLRPFPALKYLHLALGHNQAGVSEIPDSFLGGSAPHLLSRQLDRVEFRGLSNLLLSASGLVTLSLLDIHHFVSPDRHELQSLQSASSQRPPSLTRIVFPALAHFEFKGFSRYLEDIIAHVDAPILDNLSITLLYHTICTTPRLSPLISCPLNLKAPDNALIVFRYNTVSVKIRSQTSTSGHAALKLDIACNGSDLPLSSLALVCGLSLPPLPTVERLYVIFASYHGLYVQNTRWLDLLYPFTALKKLYLSEELAPVSQGAIKVLPTPHDIFLESQLQEAVPQPFIPRQLFSYHIGPIDILPGDVLLDIFDFYLKEAQPTLGDFKVRNAWFTLVHVCRKWRNVVFASTRRLDLQLVCTDRTPVTKILDGVWPVLPIFILQHTSDPEMADVHWHNIIAALKQTDRVCGIKLDWVPNLVLEKILPVMQQPFPALKYLYLVSMPFEPRIPMIPDSFLGGSAPHLRSLQLGRVEFRGLSNLLLSAPGLVTLSLWNIRLFVPPDRLELQSASGQRSPSSTRIVFPALTRFEFHGLIQPLEDIVAHVDVPILHSLSINILYHNISSIPRLSPLISPLNSKAPDNALIVFRHNIILVIFRSQTTTSGYEALRLKIINNGPDLLSLALVCGLSLPPLPTVERLYVMFGTYHGRLRNAQWPDLLYPFTALKELYLSDELAPVSEGAIKVLPTLQDITSESQLQEVISDSYVPRKLFGYHIVREPDALDRPPVTFIS</sequence>
<evidence type="ECO:0008006" key="3">
    <source>
        <dbReference type="Google" id="ProtNLM"/>
    </source>
</evidence>
<gene>
    <name evidence="1" type="ORF">DFH94DRAFT_851802</name>
</gene>
<evidence type="ECO:0000313" key="2">
    <source>
        <dbReference type="Proteomes" id="UP000759537"/>
    </source>
</evidence>
<comment type="caution">
    <text evidence="1">The sequence shown here is derived from an EMBL/GenBank/DDBJ whole genome shotgun (WGS) entry which is preliminary data.</text>
</comment>
<dbReference type="Gene3D" id="1.20.1280.50">
    <property type="match status" value="1"/>
</dbReference>
<dbReference type="SUPFAM" id="SSF52047">
    <property type="entry name" value="RNI-like"/>
    <property type="match status" value="1"/>
</dbReference>
<dbReference type="EMBL" id="WHVB01000004">
    <property type="protein sequence ID" value="KAF8483982.1"/>
    <property type="molecule type" value="Genomic_DNA"/>
</dbReference>
<dbReference type="Proteomes" id="UP000759537">
    <property type="component" value="Unassembled WGS sequence"/>
</dbReference>
<reference evidence="1" key="2">
    <citation type="journal article" date="2020" name="Nat. Commun.">
        <title>Large-scale genome sequencing of mycorrhizal fungi provides insights into the early evolution of symbiotic traits.</title>
        <authorList>
            <person name="Miyauchi S."/>
            <person name="Kiss E."/>
            <person name="Kuo A."/>
            <person name="Drula E."/>
            <person name="Kohler A."/>
            <person name="Sanchez-Garcia M."/>
            <person name="Morin E."/>
            <person name="Andreopoulos B."/>
            <person name="Barry K.W."/>
            <person name="Bonito G."/>
            <person name="Buee M."/>
            <person name="Carver A."/>
            <person name="Chen C."/>
            <person name="Cichocki N."/>
            <person name="Clum A."/>
            <person name="Culley D."/>
            <person name="Crous P.W."/>
            <person name="Fauchery L."/>
            <person name="Girlanda M."/>
            <person name="Hayes R.D."/>
            <person name="Keri Z."/>
            <person name="LaButti K."/>
            <person name="Lipzen A."/>
            <person name="Lombard V."/>
            <person name="Magnuson J."/>
            <person name="Maillard F."/>
            <person name="Murat C."/>
            <person name="Nolan M."/>
            <person name="Ohm R.A."/>
            <person name="Pangilinan J."/>
            <person name="Pereira M.F."/>
            <person name="Perotto S."/>
            <person name="Peter M."/>
            <person name="Pfister S."/>
            <person name="Riley R."/>
            <person name="Sitrit Y."/>
            <person name="Stielow J.B."/>
            <person name="Szollosi G."/>
            <person name="Zifcakova L."/>
            <person name="Stursova M."/>
            <person name="Spatafora J.W."/>
            <person name="Tedersoo L."/>
            <person name="Vaario L.M."/>
            <person name="Yamada A."/>
            <person name="Yan M."/>
            <person name="Wang P."/>
            <person name="Xu J."/>
            <person name="Bruns T."/>
            <person name="Baldrian P."/>
            <person name="Vilgalys R."/>
            <person name="Dunand C."/>
            <person name="Henrissat B."/>
            <person name="Grigoriev I.V."/>
            <person name="Hibbett D."/>
            <person name="Nagy L.G."/>
            <person name="Martin F.M."/>
        </authorList>
    </citation>
    <scope>NUCLEOTIDE SEQUENCE</scope>
    <source>
        <strain evidence="1">Prilba</strain>
    </source>
</reference>
<name>A0A9P5TCA5_9AGAM</name>